<evidence type="ECO:0000259" key="3">
    <source>
        <dbReference type="Pfam" id="PF00437"/>
    </source>
</evidence>
<protein>
    <recommendedName>
        <fullName evidence="3">Bacterial type II secretion system protein E domain-containing protein</fullName>
    </recommendedName>
</protein>
<comment type="caution">
    <text evidence="4">The sequence shown here is derived from an EMBL/GenBank/DDBJ whole genome shotgun (WGS) entry which is preliminary data.</text>
</comment>
<dbReference type="Gene3D" id="3.40.50.300">
    <property type="entry name" value="P-loop containing nucleotide triphosphate hydrolases"/>
    <property type="match status" value="1"/>
</dbReference>
<organism evidence="4 5">
    <name type="scientific">Bradyrhizobium valentinum</name>
    <dbReference type="NCBI Taxonomy" id="1518501"/>
    <lineage>
        <taxon>Bacteria</taxon>
        <taxon>Pseudomonadati</taxon>
        <taxon>Pseudomonadota</taxon>
        <taxon>Alphaproteobacteria</taxon>
        <taxon>Hyphomicrobiales</taxon>
        <taxon>Nitrobacteraceae</taxon>
        <taxon>Bradyrhizobium</taxon>
    </lineage>
</organism>
<proteinExistence type="inferred from homology"/>
<keyword evidence="5" id="KW-1185">Reference proteome</keyword>
<gene>
    <name evidence="4" type="ORF">CP49_37685</name>
</gene>
<dbReference type="InterPro" id="IPR027417">
    <property type="entry name" value="P-loop_NTPase"/>
</dbReference>
<evidence type="ECO:0000313" key="4">
    <source>
        <dbReference type="EMBL" id="KRR02444.1"/>
    </source>
</evidence>
<dbReference type="AlphaFoldDB" id="A0A0R3L388"/>
<evidence type="ECO:0000256" key="1">
    <source>
        <dbReference type="ARBA" id="ARBA00006611"/>
    </source>
</evidence>
<reference evidence="4 5" key="1">
    <citation type="submission" date="2014-03" db="EMBL/GenBank/DDBJ databases">
        <title>Bradyrhizobium valentinum sp. nov., isolated from effective nodules of Lupinus mariae-josephae, a lupine endemic of basic-lime soils in Eastern Spain.</title>
        <authorList>
            <person name="Duran D."/>
            <person name="Rey L."/>
            <person name="Navarro A."/>
            <person name="Busquets A."/>
            <person name="Imperial J."/>
            <person name="Ruiz-Argueso T."/>
        </authorList>
    </citation>
    <scope>NUCLEOTIDE SEQUENCE [LARGE SCALE GENOMIC DNA]</scope>
    <source>
        <strain evidence="4 5">LmjM3</strain>
    </source>
</reference>
<dbReference type="Gene3D" id="1.20.140.10">
    <property type="entry name" value="Butyryl-CoA Dehydrogenase, subunit A, domain 3"/>
    <property type="match status" value="1"/>
</dbReference>
<dbReference type="InterPro" id="IPR001482">
    <property type="entry name" value="T2SS/T4SS_dom"/>
</dbReference>
<name>A0A0R3L388_9BRAD</name>
<accession>A0A0R3L388</accession>
<comment type="similarity">
    <text evidence="1">Belongs to the GSP E family.</text>
</comment>
<sequence>MLSQRLSRLLCPTCSRPLHPNNNAARQQLTRFAALTPLSFAVDQVREPVGDVQYHGSGYKGRIAIAELITTNDDLRQAVLRRADPHRAQDPDPPARREHDARNAGGYLTESIHGAGQPQAQRIQIARSMQIEFKKELAKTRHEVRIPWR</sequence>
<evidence type="ECO:0000313" key="5">
    <source>
        <dbReference type="Proteomes" id="UP000051913"/>
    </source>
</evidence>
<dbReference type="Proteomes" id="UP000051913">
    <property type="component" value="Unassembled WGS sequence"/>
</dbReference>
<dbReference type="EMBL" id="LLXX01000150">
    <property type="protein sequence ID" value="KRR02444.1"/>
    <property type="molecule type" value="Genomic_DNA"/>
</dbReference>
<evidence type="ECO:0000256" key="2">
    <source>
        <dbReference type="SAM" id="MobiDB-lite"/>
    </source>
</evidence>
<feature type="region of interest" description="Disordered" evidence="2">
    <location>
        <begin position="81"/>
        <end position="100"/>
    </location>
</feature>
<dbReference type="Pfam" id="PF00437">
    <property type="entry name" value="T2SSE"/>
    <property type="match status" value="1"/>
</dbReference>
<feature type="domain" description="Bacterial type II secretion system protein E" evidence="3">
    <location>
        <begin position="2"/>
        <end position="90"/>
    </location>
</feature>